<keyword evidence="3 4" id="KW-0663">Pyridoxal phosphate</keyword>
<comment type="cofactor">
    <cofactor evidence="1 4 5">
        <name>pyridoxal 5'-phosphate</name>
        <dbReference type="ChEBI" id="CHEBI:597326"/>
    </cofactor>
</comment>
<dbReference type="GO" id="GO:0006572">
    <property type="term" value="P:L-tyrosine catabolic process"/>
    <property type="evidence" value="ECO:0007669"/>
    <property type="project" value="TreeGrafter"/>
</dbReference>
<dbReference type="InterPro" id="IPR004839">
    <property type="entry name" value="Aminotransferase_I/II_large"/>
</dbReference>
<proteinExistence type="inferred from homology"/>
<dbReference type="EMBL" id="JAUHHV010000005">
    <property type="protein sequence ID" value="KAK1423055.1"/>
    <property type="molecule type" value="Genomic_DNA"/>
</dbReference>
<dbReference type="SUPFAM" id="SSF53383">
    <property type="entry name" value="PLP-dependent transferases"/>
    <property type="match status" value="1"/>
</dbReference>
<gene>
    <name evidence="7" type="ORF">QVD17_18349</name>
</gene>
<evidence type="ECO:0000256" key="2">
    <source>
        <dbReference type="ARBA" id="ARBA00007441"/>
    </source>
</evidence>
<name>A0AAD8KNW7_TARER</name>
<dbReference type="Gene3D" id="3.90.1150.10">
    <property type="entry name" value="Aspartate Aminotransferase, domain 1"/>
    <property type="match status" value="1"/>
</dbReference>
<feature type="modified residue" description="N6-(pyridoxal phosphate)lysine" evidence="5">
    <location>
        <position position="308"/>
    </location>
</feature>
<evidence type="ECO:0000256" key="4">
    <source>
        <dbReference type="PIRNR" id="PIRNR000517"/>
    </source>
</evidence>
<evidence type="ECO:0000313" key="7">
    <source>
        <dbReference type="EMBL" id="KAK1423055.1"/>
    </source>
</evidence>
<organism evidence="7 8">
    <name type="scientific">Tagetes erecta</name>
    <name type="common">African marigold</name>
    <dbReference type="NCBI Taxonomy" id="13708"/>
    <lineage>
        <taxon>Eukaryota</taxon>
        <taxon>Viridiplantae</taxon>
        <taxon>Streptophyta</taxon>
        <taxon>Embryophyta</taxon>
        <taxon>Tracheophyta</taxon>
        <taxon>Spermatophyta</taxon>
        <taxon>Magnoliopsida</taxon>
        <taxon>eudicotyledons</taxon>
        <taxon>Gunneridae</taxon>
        <taxon>Pentapetalae</taxon>
        <taxon>asterids</taxon>
        <taxon>campanulids</taxon>
        <taxon>Asterales</taxon>
        <taxon>Asteraceae</taxon>
        <taxon>Asteroideae</taxon>
        <taxon>Heliantheae alliance</taxon>
        <taxon>Tageteae</taxon>
        <taxon>Tagetes</taxon>
    </lineage>
</organism>
<comment type="similarity">
    <text evidence="2 4">Belongs to the class-I pyridoxal-phosphate-dependent aminotransferase family.</text>
</comment>
<dbReference type="InterPro" id="IPR015422">
    <property type="entry name" value="PyrdxlP-dep_Trfase_small"/>
</dbReference>
<dbReference type="Gene3D" id="3.40.640.10">
    <property type="entry name" value="Type I PLP-dependent aspartate aminotransferase-like (Major domain)"/>
    <property type="match status" value="1"/>
</dbReference>
<comment type="caution">
    <text evidence="7">The sequence shown here is derived from an EMBL/GenBank/DDBJ whole genome shotgun (WGS) entry which is preliminary data.</text>
</comment>
<dbReference type="PANTHER" id="PTHR45744">
    <property type="entry name" value="TYROSINE AMINOTRANSFERASE"/>
    <property type="match status" value="1"/>
</dbReference>
<dbReference type="InterPro" id="IPR015424">
    <property type="entry name" value="PyrdxlP-dep_Trfase"/>
</dbReference>
<keyword evidence="8" id="KW-1185">Reference proteome</keyword>
<dbReference type="GO" id="GO:0030170">
    <property type="term" value="F:pyridoxal phosphate binding"/>
    <property type="evidence" value="ECO:0007669"/>
    <property type="project" value="InterPro"/>
</dbReference>
<evidence type="ECO:0000256" key="5">
    <source>
        <dbReference type="PIRSR" id="PIRSR000517-1"/>
    </source>
</evidence>
<dbReference type="InterPro" id="IPR005958">
    <property type="entry name" value="TyrNic_aminoTrfase"/>
</dbReference>
<dbReference type="Proteomes" id="UP001229421">
    <property type="component" value="Unassembled WGS sequence"/>
</dbReference>
<feature type="domain" description="Aminotransferase class I/classII large" evidence="6">
    <location>
        <begin position="97"/>
        <end position="463"/>
    </location>
</feature>
<evidence type="ECO:0000259" key="6">
    <source>
        <dbReference type="Pfam" id="PF00155"/>
    </source>
</evidence>
<dbReference type="PANTHER" id="PTHR45744:SF11">
    <property type="entry name" value="TYROSINE AMINOTRANSFERASE"/>
    <property type="match status" value="1"/>
</dbReference>
<dbReference type="PIRSF" id="PIRSF000517">
    <property type="entry name" value="Tyr_transaminase"/>
    <property type="match status" value="1"/>
</dbReference>
<evidence type="ECO:0000313" key="8">
    <source>
        <dbReference type="Proteomes" id="UP001229421"/>
    </source>
</evidence>
<dbReference type="NCBIfam" id="TIGR01265">
    <property type="entry name" value="tyr_nico_aTase"/>
    <property type="match status" value="1"/>
</dbReference>
<protein>
    <recommendedName>
        <fullName evidence="6">Aminotransferase class I/classII large domain-containing protein</fullName>
    </recommendedName>
</protein>
<accession>A0AAD8KNW7</accession>
<dbReference type="AlphaFoldDB" id="A0AAD8KNW7"/>
<evidence type="ECO:0000256" key="1">
    <source>
        <dbReference type="ARBA" id="ARBA00001933"/>
    </source>
</evidence>
<dbReference type="CDD" id="cd00609">
    <property type="entry name" value="AAT_like"/>
    <property type="match status" value="1"/>
</dbReference>
<dbReference type="GO" id="GO:0004838">
    <property type="term" value="F:L-tyrosine-2-oxoglutarate transaminase activity"/>
    <property type="evidence" value="ECO:0007669"/>
    <property type="project" value="TreeGrafter"/>
</dbReference>
<reference evidence="7" key="1">
    <citation type="journal article" date="2023" name="bioRxiv">
        <title>Improved chromosome-level genome assembly for marigold (Tagetes erecta).</title>
        <authorList>
            <person name="Jiang F."/>
            <person name="Yuan L."/>
            <person name="Wang S."/>
            <person name="Wang H."/>
            <person name="Xu D."/>
            <person name="Wang A."/>
            <person name="Fan W."/>
        </authorList>
    </citation>
    <scope>NUCLEOTIDE SEQUENCE</scope>
    <source>
        <strain evidence="7">WSJ</strain>
        <tissue evidence="7">Leaf</tissue>
    </source>
</reference>
<evidence type="ECO:0000256" key="3">
    <source>
        <dbReference type="ARBA" id="ARBA00022898"/>
    </source>
</evidence>
<dbReference type="Pfam" id="PF00155">
    <property type="entry name" value="Aminotran_1_2"/>
    <property type="match status" value="1"/>
</dbReference>
<sequence length="475" mass="53459">MLLQSKEAHYFNIISRIFKVTIYYIQHATYYIFSSSQQQQLFGVNNQKEMENGATPITDKKWAFRRNSDLDFVPDTTIRGTLTKLMSNLNRSDDRPVIPMSVSEPSAFPCFNTTPVALDAISGSVRCTEYNSYFATEGILPARRAVAEYLSKDLPDHKLSPDDVYVALGCQQAAQYILHALGGSKSNNNILLPKPYFPYYDVYAQIHHLQVRFYDLLPNKNWEVDLESVVAVADENTVAMLVINPGNPCGNVFTYAHLKKVAETARELGMLVIADEVYRHIVFGEIPFTPMGVFASITPIVTLGSISKRWMVPGWRIGWLVTHDPHGILKEHGIIKSIKQYVDLSSVPPAFIQGALPDILAKTDDEFFLKVSNMIKEAANSCYEGMKDVPGVTCPTKPEAAMCVLVKLDLSMFEDIKDDLDFCLKLVKEESVLILPGISVGLPNWLRVTFAIDHSYLQDGIKRFKDFCKRHSKKP</sequence>
<dbReference type="InterPro" id="IPR015421">
    <property type="entry name" value="PyrdxlP-dep_Trfase_major"/>
</dbReference>